<accession>A0A931PWP6</accession>
<dbReference type="Pfam" id="PF00224">
    <property type="entry name" value="PK"/>
    <property type="match status" value="1"/>
</dbReference>
<dbReference type="NCBIfam" id="TIGR01064">
    <property type="entry name" value="pyruv_kin"/>
    <property type="match status" value="1"/>
</dbReference>
<keyword evidence="11 14" id="KW-0324">Glycolysis</keyword>
<dbReference type="PRINTS" id="PR01050">
    <property type="entry name" value="PYRUVTKNASE"/>
</dbReference>
<evidence type="ECO:0000256" key="11">
    <source>
        <dbReference type="ARBA" id="ARBA00023152"/>
    </source>
</evidence>
<dbReference type="AlphaFoldDB" id="A0A931PWP6"/>
<keyword evidence="10 14" id="KW-0460">Magnesium</keyword>
<dbReference type="InterPro" id="IPR036918">
    <property type="entry name" value="Pyrv_Knase_C_sf"/>
</dbReference>
<feature type="domain" description="Pyruvate kinase C-terminal" evidence="16">
    <location>
        <begin position="354"/>
        <end position="464"/>
    </location>
</feature>
<dbReference type="InterPro" id="IPR040442">
    <property type="entry name" value="Pyrv_kinase-like_dom_sf"/>
</dbReference>
<dbReference type="PANTHER" id="PTHR11817">
    <property type="entry name" value="PYRUVATE KINASE"/>
    <property type="match status" value="1"/>
</dbReference>
<evidence type="ECO:0000256" key="13">
    <source>
        <dbReference type="NCBIfam" id="TIGR01064"/>
    </source>
</evidence>
<evidence type="ECO:0000256" key="12">
    <source>
        <dbReference type="ARBA" id="ARBA00023317"/>
    </source>
</evidence>
<dbReference type="Proteomes" id="UP000727962">
    <property type="component" value="Unassembled WGS sequence"/>
</dbReference>
<evidence type="ECO:0000256" key="3">
    <source>
        <dbReference type="ARBA" id="ARBA00008663"/>
    </source>
</evidence>
<gene>
    <name evidence="17" type="primary">pyk</name>
    <name evidence="17" type="ORF">HYR64_07100</name>
</gene>
<protein>
    <recommendedName>
        <fullName evidence="4 13">Pyruvate kinase</fullName>
        <ecNumber evidence="4 13">2.7.1.40</ecNumber>
    </recommendedName>
</protein>
<keyword evidence="5 14" id="KW-0808">Transferase</keyword>
<dbReference type="InterPro" id="IPR015795">
    <property type="entry name" value="Pyrv_Knase_C"/>
</dbReference>
<evidence type="ECO:0000256" key="8">
    <source>
        <dbReference type="ARBA" id="ARBA00022777"/>
    </source>
</evidence>
<dbReference type="Pfam" id="PF02887">
    <property type="entry name" value="PK_C"/>
    <property type="match status" value="1"/>
</dbReference>
<evidence type="ECO:0000256" key="5">
    <source>
        <dbReference type="ARBA" id="ARBA00022679"/>
    </source>
</evidence>
<keyword evidence="9" id="KW-0067">ATP-binding</keyword>
<keyword evidence="6" id="KW-0479">Metal-binding</keyword>
<sequence length="470" mass="50694">MKRRTKIVCTLGPAVATKDRLRALIDAGMSVARINCSHGDWPLRRQWVEWLRELSPRMGPVAVMVDLQGPKFRLGDLPGKGRVHVRPGMHVTIGPDEGAALPLGQPEILAAIKPGDRLLLADGAVELRIVGSDGGNFEAKALSGGDVCSHHGVTLVGKSFDVPCLTHQDAADLQEAAAIGADFVALSYVRRASDIRELRRALDRLGGHAALCAKIETRDALQNIDDIVAIADIVMVARGDMGLQMEIEEVPLAQKRIVERCSRAGKPSIIATQMLESMLHSARPTRAEATDVANAILDGADAVMLSGETAVGDYPIQCVRVMARIAEKAEAMFDRERIERRYLEHGLRQPDHTEAVTFAVAELARALRPRAIVTTTTSGQTARFVSKFRPKAPILCASWKPETCRQMAIVWGVDALLVEQPRSTDDIVANALNGFLGMGRLKVGDSVIVTAGVPPGVPGNTNLILTQVVK</sequence>
<dbReference type="InterPro" id="IPR015806">
    <property type="entry name" value="Pyrv_Knase_insert_dom_sf"/>
</dbReference>
<dbReference type="EMBL" id="JACOSL010000041">
    <property type="protein sequence ID" value="MBI1756856.1"/>
    <property type="molecule type" value="Genomic_DNA"/>
</dbReference>
<proteinExistence type="inferred from homology"/>
<dbReference type="GO" id="GO:0000287">
    <property type="term" value="F:magnesium ion binding"/>
    <property type="evidence" value="ECO:0007669"/>
    <property type="project" value="UniProtKB-UniRule"/>
</dbReference>
<keyword evidence="12 17" id="KW-0670">Pyruvate</keyword>
<evidence type="ECO:0000256" key="7">
    <source>
        <dbReference type="ARBA" id="ARBA00022741"/>
    </source>
</evidence>
<dbReference type="InterPro" id="IPR015793">
    <property type="entry name" value="Pyrv_Knase_brl"/>
</dbReference>
<dbReference type="SUPFAM" id="SSF52935">
    <property type="entry name" value="PK C-terminal domain-like"/>
    <property type="match status" value="1"/>
</dbReference>
<evidence type="ECO:0000256" key="6">
    <source>
        <dbReference type="ARBA" id="ARBA00022723"/>
    </source>
</evidence>
<dbReference type="InterPro" id="IPR011037">
    <property type="entry name" value="Pyrv_Knase-like_insert_dom_sf"/>
</dbReference>
<evidence type="ECO:0000256" key="10">
    <source>
        <dbReference type="ARBA" id="ARBA00022842"/>
    </source>
</evidence>
<dbReference type="Gene3D" id="2.40.33.10">
    <property type="entry name" value="PK beta-barrel domain-like"/>
    <property type="match status" value="1"/>
</dbReference>
<evidence type="ECO:0000313" key="17">
    <source>
        <dbReference type="EMBL" id="MBI1756856.1"/>
    </source>
</evidence>
<dbReference type="GO" id="GO:0005524">
    <property type="term" value="F:ATP binding"/>
    <property type="evidence" value="ECO:0007669"/>
    <property type="project" value="UniProtKB-KW"/>
</dbReference>
<organism evidence="17 18">
    <name type="scientific">Fimbriimonas ginsengisoli</name>
    <dbReference type="NCBI Taxonomy" id="1005039"/>
    <lineage>
        <taxon>Bacteria</taxon>
        <taxon>Bacillati</taxon>
        <taxon>Armatimonadota</taxon>
        <taxon>Fimbriimonadia</taxon>
        <taxon>Fimbriimonadales</taxon>
        <taxon>Fimbriimonadaceae</taxon>
        <taxon>Fimbriimonas</taxon>
    </lineage>
</organism>
<dbReference type="SUPFAM" id="SSF50800">
    <property type="entry name" value="PK beta-barrel domain-like"/>
    <property type="match status" value="1"/>
</dbReference>
<evidence type="ECO:0000313" key="18">
    <source>
        <dbReference type="Proteomes" id="UP000727962"/>
    </source>
</evidence>
<comment type="pathway">
    <text evidence="2 14">Carbohydrate degradation; glycolysis; pyruvate from D-glyceraldehyde 3-phosphate: step 5/5.</text>
</comment>
<dbReference type="Gene3D" id="3.20.20.60">
    <property type="entry name" value="Phosphoenolpyruvate-binding domains"/>
    <property type="match status" value="1"/>
</dbReference>
<dbReference type="GO" id="GO:0030955">
    <property type="term" value="F:potassium ion binding"/>
    <property type="evidence" value="ECO:0007669"/>
    <property type="project" value="UniProtKB-UniRule"/>
</dbReference>
<dbReference type="NCBIfam" id="NF004978">
    <property type="entry name" value="PRK06354.1"/>
    <property type="match status" value="1"/>
</dbReference>
<evidence type="ECO:0000256" key="14">
    <source>
        <dbReference type="RuleBase" id="RU000504"/>
    </source>
</evidence>
<reference evidence="17" key="1">
    <citation type="submission" date="2020-07" db="EMBL/GenBank/DDBJ databases">
        <title>Huge and variable diversity of episymbiotic CPR bacteria and DPANN archaea in groundwater ecosystems.</title>
        <authorList>
            <person name="He C.Y."/>
            <person name="Keren R."/>
            <person name="Whittaker M."/>
            <person name="Farag I.F."/>
            <person name="Doudna J."/>
            <person name="Cate J.H.D."/>
            <person name="Banfield J.F."/>
        </authorList>
    </citation>
    <scope>NUCLEOTIDE SEQUENCE</scope>
    <source>
        <strain evidence="17">NC_groundwater_17_Pr7_B-0.1um_64_12</strain>
    </source>
</reference>
<dbReference type="NCBIfam" id="NF004491">
    <property type="entry name" value="PRK05826.1"/>
    <property type="match status" value="1"/>
</dbReference>
<name>A0A931PWP6_FIMGI</name>
<dbReference type="Gene3D" id="3.40.1380.20">
    <property type="entry name" value="Pyruvate kinase, C-terminal domain"/>
    <property type="match status" value="1"/>
</dbReference>
<keyword evidence="8 14" id="KW-0418">Kinase</keyword>
<keyword evidence="7" id="KW-0547">Nucleotide-binding</keyword>
<evidence type="ECO:0000256" key="1">
    <source>
        <dbReference type="ARBA" id="ARBA00001958"/>
    </source>
</evidence>
<dbReference type="InterPro" id="IPR015813">
    <property type="entry name" value="Pyrv/PenolPyrv_kinase-like_dom"/>
</dbReference>
<dbReference type="GO" id="GO:0004743">
    <property type="term" value="F:pyruvate kinase activity"/>
    <property type="evidence" value="ECO:0007669"/>
    <property type="project" value="UniProtKB-UniRule"/>
</dbReference>
<dbReference type="SUPFAM" id="SSF51621">
    <property type="entry name" value="Phosphoenolpyruvate/pyruvate domain"/>
    <property type="match status" value="1"/>
</dbReference>
<dbReference type="GO" id="GO:0016301">
    <property type="term" value="F:kinase activity"/>
    <property type="evidence" value="ECO:0007669"/>
    <property type="project" value="UniProtKB-KW"/>
</dbReference>
<dbReference type="InterPro" id="IPR001697">
    <property type="entry name" value="Pyr_Knase"/>
</dbReference>
<feature type="domain" description="Pyruvate kinase barrel" evidence="15">
    <location>
        <begin position="3"/>
        <end position="319"/>
    </location>
</feature>
<comment type="cofactor">
    <cofactor evidence="1">
        <name>K(+)</name>
        <dbReference type="ChEBI" id="CHEBI:29103"/>
    </cofactor>
</comment>
<comment type="similarity">
    <text evidence="3 14">Belongs to the pyruvate kinase family.</text>
</comment>
<evidence type="ECO:0000259" key="15">
    <source>
        <dbReference type="Pfam" id="PF00224"/>
    </source>
</evidence>
<evidence type="ECO:0000256" key="2">
    <source>
        <dbReference type="ARBA" id="ARBA00004997"/>
    </source>
</evidence>
<evidence type="ECO:0000256" key="4">
    <source>
        <dbReference type="ARBA" id="ARBA00012142"/>
    </source>
</evidence>
<dbReference type="EC" id="2.7.1.40" evidence="4 13"/>
<comment type="caution">
    <text evidence="17">The sequence shown here is derived from an EMBL/GenBank/DDBJ whole genome shotgun (WGS) entry which is preliminary data.</text>
</comment>
<comment type="catalytic activity">
    <reaction evidence="14">
        <text>pyruvate + ATP = phosphoenolpyruvate + ADP + H(+)</text>
        <dbReference type="Rhea" id="RHEA:18157"/>
        <dbReference type="ChEBI" id="CHEBI:15361"/>
        <dbReference type="ChEBI" id="CHEBI:15378"/>
        <dbReference type="ChEBI" id="CHEBI:30616"/>
        <dbReference type="ChEBI" id="CHEBI:58702"/>
        <dbReference type="ChEBI" id="CHEBI:456216"/>
        <dbReference type="EC" id="2.7.1.40"/>
    </reaction>
</comment>
<evidence type="ECO:0000259" key="16">
    <source>
        <dbReference type="Pfam" id="PF02887"/>
    </source>
</evidence>
<evidence type="ECO:0000256" key="9">
    <source>
        <dbReference type="ARBA" id="ARBA00022840"/>
    </source>
</evidence>